<evidence type="ECO:0000256" key="2">
    <source>
        <dbReference type="ARBA" id="ARBA00023235"/>
    </source>
</evidence>
<dbReference type="EMBL" id="JACJIP010000036">
    <property type="protein sequence ID" value="MBA9087830.1"/>
    <property type="molecule type" value="Genomic_DNA"/>
</dbReference>
<evidence type="ECO:0000256" key="1">
    <source>
        <dbReference type="ARBA" id="ARBA00001713"/>
    </source>
</evidence>
<dbReference type="Gene3D" id="3.40.50.1360">
    <property type="match status" value="1"/>
</dbReference>
<dbReference type="GO" id="GO:0005829">
    <property type="term" value="C:cytosol"/>
    <property type="evidence" value="ECO:0007669"/>
    <property type="project" value="TreeGrafter"/>
</dbReference>
<dbReference type="InterPro" id="IPR037171">
    <property type="entry name" value="NagB/RpiA_transferase-like"/>
</dbReference>
<dbReference type="PANTHER" id="PTHR11934">
    <property type="entry name" value="RIBOSE-5-PHOSPHATE ISOMERASE"/>
    <property type="match status" value="1"/>
</dbReference>
<dbReference type="PANTHER" id="PTHR11934:SF0">
    <property type="entry name" value="RIBOSE-5-PHOSPHATE ISOMERASE"/>
    <property type="match status" value="1"/>
</dbReference>
<feature type="binding site" evidence="3">
    <location>
        <begin position="25"/>
        <end position="28"/>
    </location>
    <ligand>
        <name>substrate</name>
    </ligand>
</feature>
<feature type="active site" description="Proton acceptor" evidence="3">
    <location>
        <position position="102"/>
    </location>
</feature>
<accession>A0A7W3XTP6</accession>
<comment type="similarity">
    <text evidence="3">Belongs to the ribose 5-phosphate isomerase family.</text>
</comment>
<sequence length="224" mass="24246">MNAKQAAGYRAAEWVKDGMIVGLGTGSTAFYAIEKIGERVSQGLKIKAIATSNASEELAVKYNIPLITAGDVNRLDLAIDGADEVDPGMALIKGGGGALLREKLVAINSDRFIVIADSGKMVSHLGKFKLPIELVPYCYEWTLGQLKNRYDIAFEMRMRDGELYVTDNGNYIVDAAFGQIPSPGQLGDELKAMTGVVEHGLFVDIARTVVVGYEDGRTEVIEKK</sequence>
<dbReference type="Pfam" id="PF06026">
    <property type="entry name" value="Rib_5-P_isom_A"/>
    <property type="match status" value="1"/>
</dbReference>
<reference evidence="4 5" key="1">
    <citation type="submission" date="2020-08" db="EMBL/GenBank/DDBJ databases">
        <title>Genomic Encyclopedia of Type Strains, Phase III (KMG-III): the genomes of soil and plant-associated and newly described type strains.</title>
        <authorList>
            <person name="Whitman W."/>
        </authorList>
    </citation>
    <scope>NUCLEOTIDE SEQUENCE [LARGE SCALE GENOMIC DNA]</scope>
    <source>
        <strain evidence="4 5">CECT 8693</strain>
    </source>
</reference>
<dbReference type="AlphaFoldDB" id="A0A7W3XTP6"/>
<dbReference type="GO" id="GO:0004751">
    <property type="term" value="F:ribose-5-phosphate isomerase activity"/>
    <property type="evidence" value="ECO:0007669"/>
    <property type="project" value="UniProtKB-UniRule"/>
</dbReference>
<dbReference type="RefSeq" id="WP_182539016.1">
    <property type="nucleotide sequence ID" value="NZ_JACJIP010000036.1"/>
</dbReference>
<feature type="binding site" evidence="3">
    <location>
        <begin position="80"/>
        <end position="83"/>
    </location>
    <ligand>
        <name>substrate</name>
    </ligand>
</feature>
<protein>
    <recommendedName>
        <fullName evidence="3">Ribose-5-phosphate isomerase A</fullName>
        <ecNumber evidence="3">5.3.1.6</ecNumber>
    </recommendedName>
    <alternativeName>
        <fullName evidence="3">Phosphoriboisomerase A</fullName>
        <shortName evidence="3">PRI</shortName>
    </alternativeName>
</protein>
<name>A0A7W3XTP6_9BACL</name>
<comment type="caution">
    <text evidence="4">The sequence shown here is derived from an EMBL/GenBank/DDBJ whole genome shotgun (WGS) entry which is preliminary data.</text>
</comment>
<feature type="binding site" evidence="3">
    <location>
        <begin position="93"/>
        <end position="96"/>
    </location>
    <ligand>
        <name>substrate</name>
    </ligand>
</feature>
<gene>
    <name evidence="3" type="primary">rpiA</name>
    <name evidence="4" type="ORF">FHR92_004323</name>
</gene>
<evidence type="ECO:0000313" key="5">
    <source>
        <dbReference type="Proteomes" id="UP000567067"/>
    </source>
</evidence>
<evidence type="ECO:0000313" key="4">
    <source>
        <dbReference type="EMBL" id="MBA9087830.1"/>
    </source>
</evidence>
<comment type="subunit">
    <text evidence="3">Homodimer.</text>
</comment>
<comment type="pathway">
    <text evidence="3">Carbohydrate degradation; pentose phosphate pathway; D-ribose 5-phosphate from D-ribulose 5-phosphate (non-oxidative stage): step 1/1.</text>
</comment>
<comment type="catalytic activity">
    <reaction evidence="1 3">
        <text>aldehydo-D-ribose 5-phosphate = D-ribulose 5-phosphate</text>
        <dbReference type="Rhea" id="RHEA:14657"/>
        <dbReference type="ChEBI" id="CHEBI:58121"/>
        <dbReference type="ChEBI" id="CHEBI:58273"/>
        <dbReference type="EC" id="5.3.1.6"/>
    </reaction>
</comment>
<dbReference type="NCBIfam" id="NF001924">
    <property type="entry name" value="PRK00702.1"/>
    <property type="match status" value="1"/>
</dbReference>
<dbReference type="Proteomes" id="UP000567067">
    <property type="component" value="Unassembled WGS sequence"/>
</dbReference>
<dbReference type="SUPFAM" id="SSF100950">
    <property type="entry name" value="NagB/RpiA/CoA transferase-like"/>
    <property type="match status" value="1"/>
</dbReference>
<dbReference type="CDD" id="cd01398">
    <property type="entry name" value="RPI_A"/>
    <property type="match status" value="1"/>
</dbReference>
<dbReference type="InterPro" id="IPR004788">
    <property type="entry name" value="Ribose5P_isomerase_type_A"/>
</dbReference>
<dbReference type="InterPro" id="IPR020672">
    <property type="entry name" value="Ribose5P_isomerase_typA_subgr"/>
</dbReference>
<dbReference type="GO" id="GO:0006014">
    <property type="term" value="P:D-ribose metabolic process"/>
    <property type="evidence" value="ECO:0007669"/>
    <property type="project" value="TreeGrafter"/>
</dbReference>
<dbReference type="HAMAP" id="MF_00170">
    <property type="entry name" value="Rib_5P_isom_A"/>
    <property type="match status" value="1"/>
</dbReference>
<dbReference type="Gene3D" id="3.30.70.260">
    <property type="match status" value="1"/>
</dbReference>
<feature type="binding site" evidence="3">
    <location>
        <position position="120"/>
    </location>
    <ligand>
        <name>substrate</name>
    </ligand>
</feature>
<dbReference type="UniPathway" id="UPA00115">
    <property type="reaction ID" value="UER00412"/>
</dbReference>
<dbReference type="NCBIfam" id="TIGR00021">
    <property type="entry name" value="rpiA"/>
    <property type="match status" value="1"/>
</dbReference>
<keyword evidence="5" id="KW-1185">Reference proteome</keyword>
<keyword evidence="2 3" id="KW-0413">Isomerase</keyword>
<dbReference type="FunFam" id="3.40.50.1360:FF:000001">
    <property type="entry name" value="Ribose-5-phosphate isomerase A"/>
    <property type="match status" value="1"/>
</dbReference>
<comment type="function">
    <text evidence="3">Catalyzes the reversible conversion of ribose-5-phosphate to ribulose 5-phosphate.</text>
</comment>
<evidence type="ECO:0000256" key="3">
    <source>
        <dbReference type="HAMAP-Rule" id="MF_00170"/>
    </source>
</evidence>
<dbReference type="EC" id="5.3.1.6" evidence="3"/>
<proteinExistence type="inferred from homology"/>
<dbReference type="GO" id="GO:0009052">
    <property type="term" value="P:pentose-phosphate shunt, non-oxidative branch"/>
    <property type="evidence" value="ECO:0007669"/>
    <property type="project" value="UniProtKB-UniRule"/>
</dbReference>
<dbReference type="SUPFAM" id="SSF75445">
    <property type="entry name" value="D-ribose-5-phosphate isomerase (RpiA), lid domain"/>
    <property type="match status" value="1"/>
</dbReference>
<organism evidence="4 5">
    <name type="scientific">Fontibacillus solani</name>
    <dbReference type="NCBI Taxonomy" id="1572857"/>
    <lineage>
        <taxon>Bacteria</taxon>
        <taxon>Bacillati</taxon>
        <taxon>Bacillota</taxon>
        <taxon>Bacilli</taxon>
        <taxon>Bacillales</taxon>
        <taxon>Paenibacillaceae</taxon>
        <taxon>Fontibacillus</taxon>
    </lineage>
</organism>